<organism evidence="1 2">
    <name type="scientific">Peribacillus huizhouensis</name>
    <dbReference type="NCBI Taxonomy" id="1501239"/>
    <lineage>
        <taxon>Bacteria</taxon>
        <taxon>Bacillati</taxon>
        <taxon>Bacillota</taxon>
        <taxon>Bacilli</taxon>
        <taxon>Bacillales</taxon>
        <taxon>Bacillaceae</taxon>
        <taxon>Peribacillus</taxon>
    </lineage>
</organism>
<gene>
    <name evidence="1" type="ORF">HNP81_001729</name>
</gene>
<reference evidence="1 2" key="1">
    <citation type="submission" date="2020-08" db="EMBL/GenBank/DDBJ databases">
        <title>Genomic Encyclopedia of Type Strains, Phase IV (KMG-IV): sequencing the most valuable type-strain genomes for metagenomic binning, comparative biology and taxonomic classification.</title>
        <authorList>
            <person name="Goeker M."/>
        </authorList>
    </citation>
    <scope>NUCLEOTIDE SEQUENCE [LARGE SCALE GENOMIC DNA]</scope>
    <source>
        <strain evidence="1 2">DSM 105481</strain>
    </source>
</reference>
<sequence>MKLELPEFEVVNQETFPTHYVVHVEKKAEEERESLSF</sequence>
<accession>A0ABR6CN28</accession>
<evidence type="ECO:0000313" key="1">
    <source>
        <dbReference type="EMBL" id="MBA9026444.1"/>
    </source>
</evidence>
<comment type="caution">
    <text evidence="1">The sequence shown here is derived from an EMBL/GenBank/DDBJ whole genome shotgun (WGS) entry which is preliminary data.</text>
</comment>
<keyword evidence="2" id="KW-1185">Reference proteome</keyword>
<dbReference type="Proteomes" id="UP000626697">
    <property type="component" value="Unassembled WGS sequence"/>
</dbReference>
<name>A0ABR6CN28_9BACI</name>
<evidence type="ECO:0000313" key="2">
    <source>
        <dbReference type="Proteomes" id="UP000626697"/>
    </source>
</evidence>
<dbReference type="EMBL" id="JACJHX010000004">
    <property type="protein sequence ID" value="MBA9026444.1"/>
    <property type="molecule type" value="Genomic_DNA"/>
</dbReference>
<protein>
    <submittedName>
        <fullName evidence="1">Uncharacterized protein</fullName>
    </submittedName>
</protein>
<proteinExistence type="predicted"/>